<sequence length="168" mass="19256">MVNVDDLNESIVRFGNAAESLHGVKDVYNKLDQMTEATMERFNQIEKDFLEKSAEIAGRQENTEVETRNILMNTTNLCTEQEKHIKENEFFLKNSFRDMELSIREQLDTNSKNIGNEIKMFITEAEKTISNNQVQQLETINKGIRLLNIWGGVILAGVLVVAVVMFIK</sequence>
<organism evidence="2 3">
    <name type="scientific">Anaerobium acetethylicum</name>
    <dbReference type="NCBI Taxonomy" id="1619234"/>
    <lineage>
        <taxon>Bacteria</taxon>
        <taxon>Bacillati</taxon>
        <taxon>Bacillota</taxon>
        <taxon>Clostridia</taxon>
        <taxon>Lachnospirales</taxon>
        <taxon>Lachnospiraceae</taxon>
        <taxon>Anaerobium</taxon>
    </lineage>
</organism>
<keyword evidence="1" id="KW-0812">Transmembrane</keyword>
<accession>A0A1D3TXQ7</accession>
<evidence type="ECO:0000313" key="3">
    <source>
        <dbReference type="Proteomes" id="UP000199315"/>
    </source>
</evidence>
<evidence type="ECO:0000313" key="2">
    <source>
        <dbReference type="EMBL" id="SCP99124.1"/>
    </source>
</evidence>
<dbReference type="EMBL" id="FMKA01000033">
    <property type="protein sequence ID" value="SCP99124.1"/>
    <property type="molecule type" value="Genomic_DNA"/>
</dbReference>
<dbReference type="Proteomes" id="UP000199315">
    <property type="component" value="Unassembled WGS sequence"/>
</dbReference>
<keyword evidence="1" id="KW-1133">Transmembrane helix</keyword>
<name>A0A1D3TXQ7_9FIRM</name>
<dbReference type="AlphaFoldDB" id="A0A1D3TXQ7"/>
<dbReference type="STRING" id="1619234.SAMN05421730_10332"/>
<reference evidence="2 3" key="1">
    <citation type="submission" date="2016-09" db="EMBL/GenBank/DDBJ databases">
        <authorList>
            <person name="Capua I."/>
            <person name="De Benedictis P."/>
            <person name="Joannis T."/>
            <person name="Lombin L.H."/>
            <person name="Cattoli G."/>
        </authorList>
    </citation>
    <scope>NUCLEOTIDE SEQUENCE [LARGE SCALE GENOMIC DNA]</scope>
    <source>
        <strain evidence="2 3">GluBS11</strain>
    </source>
</reference>
<feature type="transmembrane region" description="Helical" evidence="1">
    <location>
        <begin position="146"/>
        <end position="167"/>
    </location>
</feature>
<keyword evidence="3" id="KW-1185">Reference proteome</keyword>
<gene>
    <name evidence="2" type="ORF">SAMN05421730_10332</name>
</gene>
<protein>
    <submittedName>
        <fullName evidence="2">Uncharacterized protein</fullName>
    </submittedName>
</protein>
<keyword evidence="1" id="KW-0472">Membrane</keyword>
<evidence type="ECO:0000256" key="1">
    <source>
        <dbReference type="SAM" id="Phobius"/>
    </source>
</evidence>
<proteinExistence type="predicted"/>
<dbReference type="RefSeq" id="WP_091236409.1">
    <property type="nucleotide sequence ID" value="NZ_FMKA01000033.1"/>
</dbReference>